<accession>A0A645IH74</accession>
<comment type="caution">
    <text evidence="2">The sequence shown here is derived from an EMBL/GenBank/DDBJ whole genome shotgun (WGS) entry which is preliminary data.</text>
</comment>
<gene>
    <name evidence="2" type="ORF">SDC9_194300</name>
</gene>
<keyword evidence="1" id="KW-0812">Transmembrane</keyword>
<dbReference type="AlphaFoldDB" id="A0A645IH74"/>
<name>A0A645IH74_9ZZZZ</name>
<protein>
    <submittedName>
        <fullName evidence="2">Uncharacterized protein</fullName>
    </submittedName>
</protein>
<keyword evidence="1" id="KW-0472">Membrane</keyword>
<sequence length="73" mass="8255">MRFDGSDSIEQRNRFAGKERVKSKEQSGTMRKGIALLSVACLVLFTLCRYVTIQSGSRRVKSAVFVLRQERGT</sequence>
<evidence type="ECO:0000256" key="1">
    <source>
        <dbReference type="SAM" id="Phobius"/>
    </source>
</evidence>
<organism evidence="2">
    <name type="scientific">bioreactor metagenome</name>
    <dbReference type="NCBI Taxonomy" id="1076179"/>
    <lineage>
        <taxon>unclassified sequences</taxon>
        <taxon>metagenomes</taxon>
        <taxon>ecological metagenomes</taxon>
    </lineage>
</organism>
<evidence type="ECO:0000313" key="2">
    <source>
        <dbReference type="EMBL" id="MPN46703.1"/>
    </source>
</evidence>
<feature type="transmembrane region" description="Helical" evidence="1">
    <location>
        <begin position="33"/>
        <end position="52"/>
    </location>
</feature>
<keyword evidence="1" id="KW-1133">Transmembrane helix</keyword>
<proteinExistence type="predicted"/>
<reference evidence="2" key="1">
    <citation type="submission" date="2019-08" db="EMBL/GenBank/DDBJ databases">
        <authorList>
            <person name="Kucharzyk K."/>
            <person name="Murdoch R.W."/>
            <person name="Higgins S."/>
            <person name="Loffler F."/>
        </authorList>
    </citation>
    <scope>NUCLEOTIDE SEQUENCE</scope>
</reference>
<dbReference type="EMBL" id="VSSQ01107594">
    <property type="protein sequence ID" value="MPN46703.1"/>
    <property type="molecule type" value="Genomic_DNA"/>
</dbReference>